<proteinExistence type="predicted"/>
<reference evidence="1 2" key="1">
    <citation type="submission" date="2019-03" db="EMBL/GenBank/DDBJ databases">
        <title>Genomic Encyclopedia of Archaeal and Bacterial Type Strains, Phase II (KMG-II): from individual species to whole genera.</title>
        <authorList>
            <person name="Goeker M."/>
        </authorList>
    </citation>
    <scope>NUCLEOTIDE SEQUENCE [LARGE SCALE GENOMIC DNA]</scope>
    <source>
        <strain evidence="1 2">DSM 28353</strain>
    </source>
</reference>
<keyword evidence="2" id="KW-1185">Reference proteome</keyword>
<dbReference type="Proteomes" id="UP000295292">
    <property type="component" value="Unassembled WGS sequence"/>
</dbReference>
<name>A0A4R6WM87_9SPHI</name>
<protein>
    <submittedName>
        <fullName evidence="1">Uncharacterized protein</fullName>
    </submittedName>
</protein>
<evidence type="ECO:0000313" key="2">
    <source>
        <dbReference type="Proteomes" id="UP000295292"/>
    </source>
</evidence>
<organism evidence="1 2">
    <name type="scientific">Sphingobacterium yanglingense</name>
    <dbReference type="NCBI Taxonomy" id="1437280"/>
    <lineage>
        <taxon>Bacteria</taxon>
        <taxon>Pseudomonadati</taxon>
        <taxon>Bacteroidota</taxon>
        <taxon>Sphingobacteriia</taxon>
        <taxon>Sphingobacteriales</taxon>
        <taxon>Sphingobacteriaceae</taxon>
        <taxon>Sphingobacterium</taxon>
    </lineage>
</organism>
<accession>A0A4R6WM87</accession>
<dbReference type="AlphaFoldDB" id="A0A4R6WM87"/>
<evidence type="ECO:0000313" key="1">
    <source>
        <dbReference type="EMBL" id="TDQ80137.1"/>
    </source>
</evidence>
<gene>
    <name evidence="1" type="ORF">CLV99_1592</name>
</gene>
<comment type="caution">
    <text evidence="1">The sequence shown here is derived from an EMBL/GenBank/DDBJ whole genome shotgun (WGS) entry which is preliminary data.</text>
</comment>
<dbReference type="EMBL" id="SNYV01000011">
    <property type="protein sequence ID" value="TDQ80137.1"/>
    <property type="molecule type" value="Genomic_DNA"/>
</dbReference>
<sequence>MKRSKSEGYFLEVLGEILDVKKSVFTEPNRCFYFPEGKIKILSEILKSPFVIIKMLQ</sequence>